<feature type="domain" description="Methyltransferase type 11" evidence="1">
    <location>
        <begin position="49"/>
        <end position="142"/>
    </location>
</feature>
<dbReference type="CDD" id="cd02440">
    <property type="entry name" value="AdoMet_MTases"/>
    <property type="match status" value="1"/>
</dbReference>
<organism evidence="2 3">
    <name type="scientific">Eisenbergiella massiliensis</name>
    <dbReference type="NCBI Taxonomy" id="1720294"/>
    <lineage>
        <taxon>Bacteria</taxon>
        <taxon>Bacillati</taxon>
        <taxon>Bacillota</taxon>
        <taxon>Clostridia</taxon>
        <taxon>Lachnospirales</taxon>
        <taxon>Lachnospiraceae</taxon>
        <taxon>Eisenbergiella</taxon>
    </lineage>
</organism>
<dbReference type="SUPFAM" id="SSF53335">
    <property type="entry name" value="S-adenosyl-L-methionine-dependent methyltransferases"/>
    <property type="match status" value="1"/>
</dbReference>
<dbReference type="GO" id="GO:0032259">
    <property type="term" value="P:methylation"/>
    <property type="evidence" value="ECO:0007669"/>
    <property type="project" value="UniProtKB-KW"/>
</dbReference>
<protein>
    <submittedName>
        <fullName evidence="2">Class I SAM-dependent methyltransferase</fullName>
    </submittedName>
</protein>
<dbReference type="Pfam" id="PF08241">
    <property type="entry name" value="Methyltransf_11"/>
    <property type="match status" value="1"/>
</dbReference>
<name>A0A3E3HYE2_9FIRM</name>
<dbReference type="PANTHER" id="PTHR43591:SF110">
    <property type="entry name" value="RHODANESE DOMAIN-CONTAINING PROTEIN"/>
    <property type="match status" value="1"/>
</dbReference>
<dbReference type="RefSeq" id="WP_117545468.1">
    <property type="nucleotide sequence ID" value="NZ_JBKUNB010000025.1"/>
</dbReference>
<evidence type="ECO:0000313" key="3">
    <source>
        <dbReference type="Proteomes" id="UP000260812"/>
    </source>
</evidence>
<dbReference type="EMBL" id="QVLV01000020">
    <property type="protein sequence ID" value="RGE56858.1"/>
    <property type="molecule type" value="Genomic_DNA"/>
</dbReference>
<gene>
    <name evidence="2" type="ORF">DXC51_22105</name>
</gene>
<evidence type="ECO:0000313" key="2">
    <source>
        <dbReference type="EMBL" id="RGE56858.1"/>
    </source>
</evidence>
<dbReference type="GO" id="GO:0008757">
    <property type="term" value="F:S-adenosylmethionine-dependent methyltransferase activity"/>
    <property type="evidence" value="ECO:0007669"/>
    <property type="project" value="InterPro"/>
</dbReference>
<keyword evidence="2" id="KW-0808">Transferase</keyword>
<comment type="caution">
    <text evidence="2">The sequence shown here is derived from an EMBL/GenBank/DDBJ whole genome shotgun (WGS) entry which is preliminary data.</text>
</comment>
<keyword evidence="3" id="KW-1185">Reference proteome</keyword>
<evidence type="ECO:0000259" key="1">
    <source>
        <dbReference type="Pfam" id="PF08241"/>
    </source>
</evidence>
<keyword evidence="2" id="KW-0489">Methyltransferase</keyword>
<sequence>MDDTSKKITTDYFNKTAEDYDTSHDGKFVQCMYREILARVPDTRGQRLLDLGCGNGNILKTLNERILAEYYGLDISEKMIEEAGKKLGKAARLQVGDAEQLPYKDNFFDVVVCNASFHHYPNPEKAAAEMGRIIKPGGLLILGDPTMPSIMIEVFNWALKWSSSGDVKLWKKREIRELFGRCGFVMEDWKRIKYRCFVCSLRKR</sequence>
<dbReference type="PANTHER" id="PTHR43591">
    <property type="entry name" value="METHYLTRANSFERASE"/>
    <property type="match status" value="1"/>
</dbReference>
<dbReference type="AlphaFoldDB" id="A0A3E3HYE2"/>
<dbReference type="Proteomes" id="UP000260812">
    <property type="component" value="Unassembled WGS sequence"/>
</dbReference>
<proteinExistence type="predicted"/>
<accession>A0A3E3HYE2</accession>
<dbReference type="Gene3D" id="3.40.50.150">
    <property type="entry name" value="Vaccinia Virus protein VP39"/>
    <property type="match status" value="1"/>
</dbReference>
<reference evidence="2" key="1">
    <citation type="submission" date="2018-08" db="EMBL/GenBank/DDBJ databases">
        <title>A genome reference for cultivated species of the human gut microbiota.</title>
        <authorList>
            <person name="Zou Y."/>
            <person name="Xue W."/>
            <person name="Luo G."/>
        </authorList>
    </citation>
    <scope>NUCLEOTIDE SEQUENCE [LARGE SCALE GENOMIC DNA]</scope>
    <source>
        <strain evidence="2">TF05-5AC</strain>
    </source>
</reference>
<dbReference type="InterPro" id="IPR029063">
    <property type="entry name" value="SAM-dependent_MTases_sf"/>
</dbReference>
<dbReference type="GeneID" id="97989480"/>
<dbReference type="InterPro" id="IPR013216">
    <property type="entry name" value="Methyltransf_11"/>
</dbReference>